<organism evidence="2 3">
    <name type="scientific">Lentzea roselyniae</name>
    <dbReference type="NCBI Taxonomy" id="531940"/>
    <lineage>
        <taxon>Bacteria</taxon>
        <taxon>Bacillati</taxon>
        <taxon>Actinomycetota</taxon>
        <taxon>Actinomycetes</taxon>
        <taxon>Pseudonocardiales</taxon>
        <taxon>Pseudonocardiaceae</taxon>
        <taxon>Lentzea</taxon>
    </lineage>
</organism>
<dbReference type="RefSeq" id="WP_346131607.1">
    <property type="nucleotide sequence ID" value="NZ_BAABBE010000010.1"/>
</dbReference>
<name>A0ABP7B5F4_9PSEU</name>
<dbReference type="Proteomes" id="UP001500711">
    <property type="component" value="Unassembled WGS sequence"/>
</dbReference>
<dbReference type="InterPro" id="IPR002513">
    <property type="entry name" value="Tn3_Tnp_DDE_dom"/>
</dbReference>
<evidence type="ECO:0000259" key="1">
    <source>
        <dbReference type="Pfam" id="PF01526"/>
    </source>
</evidence>
<gene>
    <name evidence="2" type="ORF">GCM10022267_39780</name>
</gene>
<protein>
    <recommendedName>
        <fullName evidence="1">Tn3 transposase DDE domain-containing protein</fullName>
    </recommendedName>
</protein>
<reference evidence="3" key="1">
    <citation type="journal article" date="2019" name="Int. J. Syst. Evol. Microbiol.">
        <title>The Global Catalogue of Microorganisms (GCM) 10K type strain sequencing project: providing services to taxonomists for standard genome sequencing and annotation.</title>
        <authorList>
            <consortium name="The Broad Institute Genomics Platform"/>
            <consortium name="The Broad Institute Genome Sequencing Center for Infectious Disease"/>
            <person name="Wu L."/>
            <person name="Ma J."/>
        </authorList>
    </citation>
    <scope>NUCLEOTIDE SEQUENCE [LARGE SCALE GENOMIC DNA]</scope>
    <source>
        <strain evidence="3">JCM 17494</strain>
    </source>
</reference>
<accession>A0ABP7B5F4</accession>
<dbReference type="Pfam" id="PF01526">
    <property type="entry name" value="DDE_Tnp_Tn3"/>
    <property type="match status" value="1"/>
</dbReference>
<comment type="caution">
    <text evidence="2">The sequence shown here is derived from an EMBL/GenBank/DDBJ whole genome shotgun (WGS) entry which is preliminary data.</text>
</comment>
<sequence length="468" mass="51048">MFGDVLAAAREATGPTDLGPEAQAVEAIEGDDSGAALEAGGQAADQAGRLMLKALEDGDGLEQLMAAHQAVAAHHGNNYLPLLEQFYRSHRPTLFTLVDSLQMEATSEERSVLDAVEFIKASRDRRGDWIEEVTTVKRDGQDLVVKVDVDSFASDLWRKALRDKRKPGMLARRHLEVCVFSALAAELRSGDIAVAGSDSYANLHAQLMGWDECQALVPQFCEQAGIPSDADKLVAFFKDKLAKAAKETDAGYPANTDLRLEGGKLVLARRKGQDRRPSAIALEQAIHQRLPERSLLDILARTAHLTGWHRHFGPASGSDPKIRDAMGRYVVTAYTYGGNLTAAEVARSMKGVSAHEIYTAGNKHCPPDKIHKASAEVINRFAELDVAGIWGDGHVVPADGSQIETWDNNLLAETSVRYGGFGGIAFRPAPARRTRWSRSLSECRAWLCWSASRVILRGIRHWLGGDPV</sequence>
<dbReference type="EMBL" id="BAABBE010000010">
    <property type="protein sequence ID" value="GAA3649326.1"/>
    <property type="molecule type" value="Genomic_DNA"/>
</dbReference>
<feature type="domain" description="Tn3 transposase DDE" evidence="1">
    <location>
        <begin position="297"/>
        <end position="425"/>
    </location>
</feature>
<proteinExistence type="predicted"/>
<evidence type="ECO:0000313" key="3">
    <source>
        <dbReference type="Proteomes" id="UP001500711"/>
    </source>
</evidence>
<keyword evidence="3" id="KW-1185">Reference proteome</keyword>
<evidence type="ECO:0000313" key="2">
    <source>
        <dbReference type="EMBL" id="GAA3649326.1"/>
    </source>
</evidence>